<comment type="caution">
    <text evidence="3">The sequence shown here is derived from an EMBL/GenBank/DDBJ whole genome shotgun (WGS) entry which is preliminary data.</text>
</comment>
<evidence type="ECO:0000313" key="4">
    <source>
        <dbReference type="Proteomes" id="UP000654075"/>
    </source>
</evidence>
<proteinExistence type="predicted"/>
<feature type="compositionally biased region" description="Pro residues" evidence="1">
    <location>
        <begin position="78"/>
        <end position="90"/>
    </location>
</feature>
<dbReference type="GO" id="GO:0030544">
    <property type="term" value="F:Hsp70 protein binding"/>
    <property type="evidence" value="ECO:0007669"/>
    <property type="project" value="TreeGrafter"/>
</dbReference>
<dbReference type="PANTHER" id="PTHR43908">
    <property type="entry name" value="AT29763P-RELATED"/>
    <property type="match status" value="1"/>
</dbReference>
<keyword evidence="4" id="KW-1185">Reference proteome</keyword>
<evidence type="ECO:0000259" key="2">
    <source>
        <dbReference type="PROSITE" id="PS50076"/>
    </source>
</evidence>
<dbReference type="Pfam" id="PF00226">
    <property type="entry name" value="DnaJ"/>
    <property type="match status" value="1"/>
</dbReference>
<feature type="domain" description="J" evidence="2">
    <location>
        <begin position="7"/>
        <end position="63"/>
    </location>
</feature>
<evidence type="ECO:0000256" key="1">
    <source>
        <dbReference type="SAM" id="MobiDB-lite"/>
    </source>
</evidence>
<dbReference type="OrthoDB" id="10250354at2759"/>
<dbReference type="PRINTS" id="PR00625">
    <property type="entry name" value="JDOMAIN"/>
</dbReference>
<dbReference type="CDD" id="cd06257">
    <property type="entry name" value="DnaJ"/>
    <property type="match status" value="1"/>
</dbReference>
<dbReference type="PANTHER" id="PTHR43908:SF3">
    <property type="entry name" value="AT29763P-RELATED"/>
    <property type="match status" value="1"/>
</dbReference>
<accession>A0A813D9Q1</accession>
<evidence type="ECO:0000313" key="3">
    <source>
        <dbReference type="EMBL" id="CAE8582312.1"/>
    </source>
</evidence>
<name>A0A813D9Q1_POLGL</name>
<dbReference type="SMART" id="SM00271">
    <property type="entry name" value="DnaJ"/>
    <property type="match status" value="1"/>
</dbReference>
<dbReference type="Proteomes" id="UP000654075">
    <property type="component" value="Unassembled WGS sequence"/>
</dbReference>
<organism evidence="3 4">
    <name type="scientific">Polarella glacialis</name>
    <name type="common">Dinoflagellate</name>
    <dbReference type="NCBI Taxonomy" id="89957"/>
    <lineage>
        <taxon>Eukaryota</taxon>
        <taxon>Sar</taxon>
        <taxon>Alveolata</taxon>
        <taxon>Dinophyceae</taxon>
        <taxon>Suessiales</taxon>
        <taxon>Suessiaceae</taxon>
        <taxon>Polarella</taxon>
    </lineage>
</organism>
<protein>
    <recommendedName>
        <fullName evidence="2">J domain-containing protein</fullName>
    </recommendedName>
</protein>
<dbReference type="EMBL" id="CAJNNV010000349">
    <property type="protein sequence ID" value="CAE8582312.1"/>
    <property type="molecule type" value="Genomic_DNA"/>
</dbReference>
<dbReference type="PROSITE" id="PS50076">
    <property type="entry name" value="DNAJ_2"/>
    <property type="match status" value="1"/>
</dbReference>
<dbReference type="GO" id="GO:0071218">
    <property type="term" value="P:cellular response to misfolded protein"/>
    <property type="evidence" value="ECO:0007669"/>
    <property type="project" value="TreeGrafter"/>
</dbReference>
<feature type="non-terminal residue" evidence="3">
    <location>
        <position position="165"/>
    </location>
</feature>
<dbReference type="GO" id="GO:0005789">
    <property type="term" value="C:endoplasmic reticulum membrane"/>
    <property type="evidence" value="ECO:0007669"/>
    <property type="project" value="TreeGrafter"/>
</dbReference>
<dbReference type="InterPro" id="IPR036869">
    <property type="entry name" value="J_dom_sf"/>
</dbReference>
<dbReference type="Gene3D" id="1.10.287.110">
    <property type="entry name" value="DnaJ domain"/>
    <property type="match status" value="1"/>
</dbReference>
<feature type="region of interest" description="Disordered" evidence="1">
    <location>
        <begin position="69"/>
        <end position="98"/>
    </location>
</feature>
<dbReference type="InterPro" id="IPR051100">
    <property type="entry name" value="DnaJ_subfamily_B/C"/>
</dbReference>
<reference evidence="3" key="1">
    <citation type="submission" date="2021-02" db="EMBL/GenBank/DDBJ databases">
        <authorList>
            <person name="Dougan E. K."/>
            <person name="Rhodes N."/>
            <person name="Thang M."/>
            <person name="Chan C."/>
        </authorList>
    </citation>
    <scope>NUCLEOTIDE SEQUENCE</scope>
</reference>
<gene>
    <name evidence="3" type="ORF">PGLA1383_LOCUS1309</name>
</gene>
<dbReference type="AlphaFoldDB" id="A0A813D9Q1"/>
<dbReference type="SUPFAM" id="SSF46565">
    <property type="entry name" value="Chaperone J-domain"/>
    <property type="match status" value="1"/>
</dbReference>
<sequence length="165" mass="18326">MVLDRRSCYRELGVPVGASAAEVRRAFFKIARRCHPDKCNAPGAAERFRRAHGAFEVLVGRAAPAEFLSDSEESDGWEPPPPPAAKPPPEPEPEPEEPLPILCLAGLLHEVAKCHSLSADSAAWRRLRRRFLQAEISWPWSCSSDLLIELVKILRDELDRRVGAG</sequence>
<dbReference type="InterPro" id="IPR001623">
    <property type="entry name" value="DnaJ_domain"/>
</dbReference>